<evidence type="ECO:0000313" key="2">
    <source>
        <dbReference type="EMBL" id="CAA9554255.1"/>
    </source>
</evidence>
<dbReference type="EMBL" id="CADCWJ010000254">
    <property type="protein sequence ID" value="CAA9554255.1"/>
    <property type="molecule type" value="Genomic_DNA"/>
</dbReference>
<feature type="compositionally biased region" description="Pro residues" evidence="1">
    <location>
        <begin position="47"/>
        <end position="58"/>
    </location>
</feature>
<feature type="region of interest" description="Disordered" evidence="1">
    <location>
        <begin position="25"/>
        <end position="58"/>
    </location>
</feature>
<sequence length="58" mass="5910">APSPAPPTSSGLSIIWSAWPTARPISASRSSSWSRGNGLAQAAERPPGQPPAWPTGTT</sequence>
<feature type="non-terminal residue" evidence="2">
    <location>
        <position position="58"/>
    </location>
</feature>
<name>A0A6J4ULF3_9BACT</name>
<reference evidence="2" key="1">
    <citation type="submission" date="2020-02" db="EMBL/GenBank/DDBJ databases">
        <authorList>
            <person name="Meier V. D."/>
        </authorList>
    </citation>
    <scope>NUCLEOTIDE SEQUENCE</scope>
    <source>
        <strain evidence="2">AVDCRST_MAG87</strain>
    </source>
</reference>
<feature type="compositionally biased region" description="Low complexity" evidence="1">
    <location>
        <begin position="26"/>
        <end position="35"/>
    </location>
</feature>
<evidence type="ECO:0000256" key="1">
    <source>
        <dbReference type="SAM" id="MobiDB-lite"/>
    </source>
</evidence>
<organism evidence="2">
    <name type="scientific">uncultured Thermomicrobiales bacterium</name>
    <dbReference type="NCBI Taxonomy" id="1645740"/>
    <lineage>
        <taxon>Bacteria</taxon>
        <taxon>Pseudomonadati</taxon>
        <taxon>Thermomicrobiota</taxon>
        <taxon>Thermomicrobia</taxon>
        <taxon>Thermomicrobiales</taxon>
        <taxon>environmental samples</taxon>
    </lineage>
</organism>
<dbReference type="AlphaFoldDB" id="A0A6J4ULF3"/>
<feature type="non-terminal residue" evidence="2">
    <location>
        <position position="1"/>
    </location>
</feature>
<protein>
    <submittedName>
        <fullName evidence="2">Uncharacterized protein</fullName>
    </submittedName>
</protein>
<gene>
    <name evidence="2" type="ORF">AVDCRST_MAG87-1092</name>
</gene>
<accession>A0A6J4ULF3</accession>
<proteinExistence type="predicted"/>